<comment type="caution">
    <text evidence="3">The sequence shown here is derived from an EMBL/GenBank/DDBJ whole genome shotgun (WGS) entry which is preliminary data.</text>
</comment>
<organism evidence="3 4">
    <name type="scientific">Chroococcidiopsis cubana SAG 39.79</name>
    <dbReference type="NCBI Taxonomy" id="388085"/>
    <lineage>
        <taxon>Bacteria</taxon>
        <taxon>Bacillati</taxon>
        <taxon>Cyanobacteriota</taxon>
        <taxon>Cyanophyceae</taxon>
        <taxon>Chroococcidiopsidales</taxon>
        <taxon>Chroococcidiopsidaceae</taxon>
        <taxon>Chroococcidiopsis</taxon>
    </lineage>
</organism>
<evidence type="ECO:0000313" key="3">
    <source>
        <dbReference type="EMBL" id="RUT00934.1"/>
    </source>
</evidence>
<keyword evidence="2" id="KW-0812">Transmembrane</keyword>
<dbReference type="EMBL" id="RSCK01000133">
    <property type="protein sequence ID" value="RUT00934.1"/>
    <property type="molecule type" value="Genomic_DNA"/>
</dbReference>
<proteinExistence type="predicted"/>
<gene>
    <name evidence="3" type="ORF">DSM107010_66360</name>
</gene>
<name>A0AB37U9Z0_9CYAN</name>
<evidence type="ECO:0000256" key="1">
    <source>
        <dbReference type="SAM" id="Coils"/>
    </source>
</evidence>
<evidence type="ECO:0008006" key="5">
    <source>
        <dbReference type="Google" id="ProtNLM"/>
    </source>
</evidence>
<keyword evidence="1" id="KW-0175">Coiled coil</keyword>
<sequence length="390" mass="44854">MPQAYSNLDVNSSESEKNSFMSGVFSLLYRKWLGKLEYLLIAISILSFIASFSGNNIFTISTPIFLFLSLHANISKQKYLHESRQPQDRFFQLEQLVLSRDANLADIQATLSEIDKLYLDFSQIQQRFVIIEDFLKPYRLDTQNLNLQQLLNGLEANIKRTERQYNQGQILESQLILQEQITHIEEQLLYNLENHTPAPDNLQTLTQQIQDLSDRVVSYSDIQAEDRVQQSQVNEKIQKLERQFNSLPFIEFLNRIAQLEELNEQVKNSLTESKRVTKSLKGEVELVSQKLQCIIATASTAQTENCDRQPSSELQASYEQNAEMTQRLAKEVSSLRKQTQAILSSLSARITQLRIEVDKQHHSEISPAKIPVNTDELATWAGEFGDRIPK</sequence>
<evidence type="ECO:0000256" key="2">
    <source>
        <dbReference type="SAM" id="Phobius"/>
    </source>
</evidence>
<accession>A0AB37U9Z0</accession>
<dbReference type="AlphaFoldDB" id="A0AB37U9Z0"/>
<keyword evidence="4" id="KW-1185">Reference proteome</keyword>
<protein>
    <recommendedName>
        <fullName evidence="5">Chromosome partition protein Smc</fullName>
    </recommendedName>
</protein>
<feature type="coiled-coil region" evidence="1">
    <location>
        <begin position="144"/>
        <end position="171"/>
    </location>
</feature>
<feature type="coiled-coil region" evidence="1">
    <location>
        <begin position="249"/>
        <end position="279"/>
    </location>
</feature>
<dbReference type="RefSeq" id="WP_127025109.1">
    <property type="nucleotide sequence ID" value="NZ_JAVKZF010000001.1"/>
</dbReference>
<dbReference type="Proteomes" id="UP000282574">
    <property type="component" value="Unassembled WGS sequence"/>
</dbReference>
<keyword evidence="2" id="KW-1133">Transmembrane helix</keyword>
<evidence type="ECO:0000313" key="4">
    <source>
        <dbReference type="Proteomes" id="UP000282574"/>
    </source>
</evidence>
<feature type="transmembrane region" description="Helical" evidence="2">
    <location>
        <begin position="38"/>
        <end position="68"/>
    </location>
</feature>
<reference evidence="3 4" key="1">
    <citation type="journal article" date="2019" name="Genome Biol. Evol.">
        <title>Day and night: Metabolic profiles and evolutionary relationships of six axenic non-marine cyanobacteria.</title>
        <authorList>
            <person name="Will S.E."/>
            <person name="Henke P."/>
            <person name="Boedeker C."/>
            <person name="Huang S."/>
            <person name="Brinkmann H."/>
            <person name="Rohde M."/>
            <person name="Jarek M."/>
            <person name="Friedl T."/>
            <person name="Seufert S."/>
            <person name="Schumacher M."/>
            <person name="Overmann J."/>
            <person name="Neumann-Schaal M."/>
            <person name="Petersen J."/>
        </authorList>
    </citation>
    <scope>NUCLEOTIDE SEQUENCE [LARGE SCALE GENOMIC DNA]</scope>
    <source>
        <strain evidence="3 4">SAG 39.79</strain>
    </source>
</reference>
<keyword evidence="2" id="KW-0472">Membrane</keyword>